<protein>
    <recommendedName>
        <fullName evidence="3">Nucleotidyltransferase</fullName>
    </recommendedName>
</protein>
<sequence>MSKERVSREYINRRDLMREQLAHQAAKLMAEDGITDHAFAKRKAARQLGAADTQHLPSNQEVDDALHSYRALYQQGSHPGILRRLREDALCTMRVLAEFHPYLTGSVLNGTAGEQSDINLMLFSDDTKAVLLFLLKHGIDFEDGEWKVRVGGHEETVPSYSLTGESGTLIHVIVLPENARYSGSRHPETHANITALESLLSS</sequence>
<evidence type="ECO:0008006" key="3">
    <source>
        <dbReference type="Google" id="ProtNLM"/>
    </source>
</evidence>
<accession>A0A139BVZ2</accession>
<proteinExistence type="predicted"/>
<dbReference type="AlphaFoldDB" id="A0A139BVZ2"/>
<gene>
    <name evidence="1" type="ORF">AWT59_0750</name>
</gene>
<evidence type="ECO:0000313" key="2">
    <source>
        <dbReference type="Proteomes" id="UP000070578"/>
    </source>
</evidence>
<comment type="caution">
    <text evidence="1">The sequence shown here is derived from an EMBL/GenBank/DDBJ whole genome shotgun (WGS) entry which is preliminary data.</text>
</comment>
<dbReference type="EMBL" id="LSLI01000011">
    <property type="protein sequence ID" value="KXS33083.1"/>
    <property type="molecule type" value="Genomic_DNA"/>
</dbReference>
<evidence type="ECO:0000313" key="1">
    <source>
        <dbReference type="EMBL" id="KXS33083.1"/>
    </source>
</evidence>
<dbReference type="SUPFAM" id="SSF81301">
    <property type="entry name" value="Nucleotidyltransferase"/>
    <property type="match status" value="1"/>
</dbReference>
<reference evidence="1 2" key="1">
    <citation type="submission" date="2016-02" db="EMBL/GenBank/DDBJ databases">
        <authorList>
            <person name="Wen L."/>
            <person name="He K."/>
            <person name="Yang H."/>
        </authorList>
    </citation>
    <scope>NUCLEOTIDE SEQUENCE [LARGE SCALE GENOMIC DNA]</scope>
    <source>
        <strain evidence="1">ShG14-8</strain>
    </source>
</reference>
<name>A0A139BVZ2_9PROT</name>
<dbReference type="InterPro" id="IPR043519">
    <property type="entry name" value="NT_sf"/>
</dbReference>
<organism evidence="1 2">
    <name type="scientific">Candidatus Gallionella acididurans</name>
    <dbReference type="NCBI Taxonomy" id="1796491"/>
    <lineage>
        <taxon>Bacteria</taxon>
        <taxon>Pseudomonadati</taxon>
        <taxon>Pseudomonadota</taxon>
        <taxon>Betaproteobacteria</taxon>
        <taxon>Nitrosomonadales</taxon>
        <taxon>Gallionellaceae</taxon>
        <taxon>Gallionella</taxon>
    </lineage>
</organism>
<dbReference type="Proteomes" id="UP000070578">
    <property type="component" value="Unassembled WGS sequence"/>
</dbReference>
<reference evidence="1 2" key="2">
    <citation type="submission" date="2016-03" db="EMBL/GenBank/DDBJ databases">
        <title>New uncultured bacterium of the family Gallionellaceae from acid mine drainage: description and reconstruction of genome based on metagenomic analysis of microbial community.</title>
        <authorList>
            <person name="Kadnikov V."/>
            <person name="Ivasenko D."/>
            <person name="Beletsky A."/>
            <person name="Mardanov A."/>
            <person name="Danilova E."/>
            <person name="Pimenov N."/>
            <person name="Karnachuk O."/>
            <person name="Ravin N."/>
        </authorList>
    </citation>
    <scope>NUCLEOTIDE SEQUENCE [LARGE SCALE GENOMIC DNA]</scope>
    <source>
        <strain evidence="1">ShG14-8</strain>
    </source>
</reference>